<dbReference type="PROSITE" id="PS00107">
    <property type="entry name" value="PROTEIN_KINASE_ATP"/>
    <property type="match status" value="1"/>
</dbReference>
<feature type="domain" description="Protein kinase" evidence="15">
    <location>
        <begin position="14"/>
        <end position="96"/>
    </location>
</feature>
<evidence type="ECO:0000256" key="2">
    <source>
        <dbReference type="ARBA" id="ARBA00009605"/>
    </source>
</evidence>
<gene>
    <name evidence="16" type="ORF">FQA47_010531</name>
</gene>
<keyword evidence="5" id="KW-0808">Transferase</keyword>
<dbReference type="GO" id="GO:0030509">
    <property type="term" value="P:BMP signaling pathway"/>
    <property type="evidence" value="ECO:0007669"/>
    <property type="project" value="TreeGrafter"/>
</dbReference>
<feature type="non-terminal residue" evidence="16">
    <location>
        <position position="1"/>
    </location>
</feature>
<evidence type="ECO:0000259" key="15">
    <source>
        <dbReference type="PROSITE" id="PS50011"/>
    </source>
</evidence>
<dbReference type="InterPro" id="IPR001245">
    <property type="entry name" value="Ser-Thr/Tyr_kinase_cat_dom"/>
</dbReference>
<comment type="caution">
    <text evidence="16">The sequence shown here is derived from an EMBL/GenBank/DDBJ whole genome shotgun (WGS) entry which is preliminary data.</text>
</comment>
<keyword evidence="6" id="KW-0812">Transmembrane</keyword>
<dbReference type="InterPro" id="IPR000719">
    <property type="entry name" value="Prot_kinase_dom"/>
</dbReference>
<keyword evidence="13 16" id="KW-0675">Receptor</keyword>
<dbReference type="GO" id="GO:0005024">
    <property type="term" value="F:transforming growth factor beta receptor activity"/>
    <property type="evidence" value="ECO:0007669"/>
    <property type="project" value="TreeGrafter"/>
</dbReference>
<evidence type="ECO:0000256" key="13">
    <source>
        <dbReference type="ARBA" id="ARBA00023170"/>
    </source>
</evidence>
<evidence type="ECO:0000256" key="9">
    <source>
        <dbReference type="ARBA" id="ARBA00022777"/>
    </source>
</evidence>
<dbReference type="Gene3D" id="3.30.200.20">
    <property type="entry name" value="Phosphorylase Kinase, domain 1"/>
    <property type="match status" value="1"/>
</dbReference>
<accession>A0A834CBT3</accession>
<evidence type="ECO:0000256" key="1">
    <source>
        <dbReference type="ARBA" id="ARBA00004479"/>
    </source>
</evidence>
<feature type="binding site" evidence="14">
    <location>
        <position position="41"/>
    </location>
    <ligand>
        <name>ATP</name>
        <dbReference type="ChEBI" id="CHEBI:30616"/>
    </ligand>
</feature>
<dbReference type="EC" id="2.7.11.30" evidence="3"/>
<keyword evidence="7" id="KW-0732">Signal</keyword>
<evidence type="ECO:0000256" key="10">
    <source>
        <dbReference type="ARBA" id="ARBA00022840"/>
    </source>
</evidence>
<evidence type="ECO:0000256" key="7">
    <source>
        <dbReference type="ARBA" id="ARBA00022729"/>
    </source>
</evidence>
<name>A0A834CBT3_ORYME</name>
<evidence type="ECO:0000256" key="4">
    <source>
        <dbReference type="ARBA" id="ARBA00022527"/>
    </source>
</evidence>
<keyword evidence="10 14" id="KW-0067">ATP-binding</keyword>
<dbReference type="InterPro" id="IPR000333">
    <property type="entry name" value="TGFB_receptor"/>
</dbReference>
<evidence type="ECO:0000313" key="16">
    <source>
        <dbReference type="EMBL" id="KAF6726837.1"/>
    </source>
</evidence>
<dbReference type="GO" id="GO:0005886">
    <property type="term" value="C:plasma membrane"/>
    <property type="evidence" value="ECO:0007669"/>
    <property type="project" value="TreeGrafter"/>
</dbReference>
<comment type="subcellular location">
    <subcellularLocation>
        <location evidence="1">Membrane</location>
        <topology evidence="1">Single-pass type I membrane protein</topology>
    </subcellularLocation>
</comment>
<keyword evidence="8 14" id="KW-0547">Nucleotide-binding</keyword>
<keyword evidence="11" id="KW-1133">Transmembrane helix</keyword>
<dbReference type="AlphaFoldDB" id="A0A834CBT3"/>
<dbReference type="Proteomes" id="UP000646548">
    <property type="component" value="Unassembled WGS sequence"/>
</dbReference>
<dbReference type="InterPro" id="IPR011009">
    <property type="entry name" value="Kinase-like_dom_sf"/>
</dbReference>
<evidence type="ECO:0000256" key="3">
    <source>
        <dbReference type="ARBA" id="ARBA00012401"/>
    </source>
</evidence>
<organism evidence="16 17">
    <name type="scientific">Oryzias melastigma</name>
    <name type="common">Marine medaka</name>
    <dbReference type="NCBI Taxonomy" id="30732"/>
    <lineage>
        <taxon>Eukaryota</taxon>
        <taxon>Metazoa</taxon>
        <taxon>Chordata</taxon>
        <taxon>Craniata</taxon>
        <taxon>Vertebrata</taxon>
        <taxon>Euteleostomi</taxon>
        <taxon>Actinopterygii</taxon>
        <taxon>Neopterygii</taxon>
        <taxon>Teleostei</taxon>
        <taxon>Neoteleostei</taxon>
        <taxon>Acanthomorphata</taxon>
        <taxon>Ovalentaria</taxon>
        <taxon>Atherinomorphae</taxon>
        <taxon>Beloniformes</taxon>
        <taxon>Adrianichthyidae</taxon>
        <taxon>Oryziinae</taxon>
        <taxon>Oryzias</taxon>
    </lineage>
</organism>
<dbReference type="PROSITE" id="PS50011">
    <property type="entry name" value="PROTEIN_KINASE_DOM"/>
    <property type="match status" value="1"/>
</dbReference>
<dbReference type="GO" id="GO:0043235">
    <property type="term" value="C:receptor complex"/>
    <property type="evidence" value="ECO:0007669"/>
    <property type="project" value="TreeGrafter"/>
</dbReference>
<dbReference type="InterPro" id="IPR017441">
    <property type="entry name" value="Protein_kinase_ATP_BS"/>
</dbReference>
<keyword evidence="12" id="KW-0472">Membrane</keyword>
<evidence type="ECO:0000256" key="5">
    <source>
        <dbReference type="ARBA" id="ARBA00022679"/>
    </source>
</evidence>
<evidence type="ECO:0000256" key="6">
    <source>
        <dbReference type="ARBA" id="ARBA00022692"/>
    </source>
</evidence>
<keyword evidence="4" id="KW-0723">Serine/threonine-protein kinase</keyword>
<keyword evidence="9" id="KW-0418">Kinase</keyword>
<dbReference type="PANTHER" id="PTHR23255:SF100">
    <property type="entry name" value="RECEPTOR PROTEIN SERINE_THREONINE KINASE"/>
    <property type="match status" value="1"/>
</dbReference>
<proteinExistence type="inferred from homology"/>
<dbReference type="Pfam" id="PF07714">
    <property type="entry name" value="PK_Tyr_Ser-Thr"/>
    <property type="match status" value="1"/>
</dbReference>
<protein>
    <recommendedName>
        <fullName evidence="3">receptor protein serine/threonine kinase</fullName>
        <ecNumber evidence="3">2.7.11.30</ecNumber>
    </recommendedName>
</protein>
<comment type="similarity">
    <text evidence="2">Belongs to the protein kinase superfamily. TKL Ser/Thr protein kinase family. TGFB receptor subfamily.</text>
</comment>
<dbReference type="PANTHER" id="PTHR23255">
    <property type="entry name" value="TRANSFORMING GROWTH FACTOR-BETA RECEPTOR TYPE I AND II"/>
    <property type="match status" value="1"/>
</dbReference>
<evidence type="ECO:0000256" key="11">
    <source>
        <dbReference type="ARBA" id="ARBA00022989"/>
    </source>
</evidence>
<dbReference type="EMBL" id="WKFB01000320">
    <property type="protein sequence ID" value="KAF6726837.1"/>
    <property type="molecule type" value="Genomic_DNA"/>
</dbReference>
<evidence type="ECO:0000256" key="12">
    <source>
        <dbReference type="ARBA" id="ARBA00023136"/>
    </source>
</evidence>
<dbReference type="SUPFAM" id="SSF56112">
    <property type="entry name" value="Protein kinase-like (PK-like)"/>
    <property type="match status" value="1"/>
</dbReference>
<sequence>MFTQDTQYPVTDALVSAVLIGRGRYGSVFRGCLNGQRVAVKVFSSANRKKFLSERSMYCLPLLQQHHNIARFLTSEEKMSTDGNRESLIVMEFYPH</sequence>
<evidence type="ECO:0000313" key="17">
    <source>
        <dbReference type="Proteomes" id="UP000646548"/>
    </source>
</evidence>
<dbReference type="GO" id="GO:0005524">
    <property type="term" value="F:ATP binding"/>
    <property type="evidence" value="ECO:0007669"/>
    <property type="project" value="UniProtKB-UniRule"/>
</dbReference>
<reference evidence="16" key="1">
    <citation type="journal article" name="BMC Genomics">
        <title>Long-read sequencing and de novo genome assembly of marine medaka (Oryzias melastigma).</title>
        <authorList>
            <person name="Liang P."/>
            <person name="Saqib H.S.A."/>
            <person name="Ni X."/>
            <person name="Shen Y."/>
        </authorList>
    </citation>
    <scope>NUCLEOTIDE SEQUENCE</scope>
    <source>
        <strain evidence="16">Bigg-433</strain>
    </source>
</reference>
<evidence type="ECO:0000256" key="8">
    <source>
        <dbReference type="ARBA" id="ARBA00022741"/>
    </source>
</evidence>
<evidence type="ECO:0000256" key="14">
    <source>
        <dbReference type="PROSITE-ProRule" id="PRU10141"/>
    </source>
</evidence>